<accession>A0A7V2SKK1</accession>
<protein>
    <submittedName>
        <fullName evidence="1">Uncharacterized protein</fullName>
    </submittedName>
</protein>
<dbReference type="AlphaFoldDB" id="A0A7V2SKK1"/>
<comment type="caution">
    <text evidence="1">The sequence shown here is derived from an EMBL/GenBank/DDBJ whole genome shotgun (WGS) entry which is preliminary data.</text>
</comment>
<proteinExistence type="predicted"/>
<gene>
    <name evidence="1" type="ORF">ENJ74_00140</name>
</gene>
<dbReference type="EMBL" id="DRNO01000008">
    <property type="protein sequence ID" value="HFC03256.1"/>
    <property type="molecule type" value="Genomic_DNA"/>
</dbReference>
<organism evidence="1">
    <name type="scientific">Nitratifractor salsuginis</name>
    <dbReference type="NCBI Taxonomy" id="269261"/>
    <lineage>
        <taxon>Bacteria</taxon>
        <taxon>Pseudomonadati</taxon>
        <taxon>Campylobacterota</taxon>
        <taxon>Epsilonproteobacteria</taxon>
        <taxon>Campylobacterales</taxon>
        <taxon>Sulfurovaceae</taxon>
        <taxon>Nitratifractor</taxon>
    </lineage>
</organism>
<evidence type="ECO:0000313" key="1">
    <source>
        <dbReference type="EMBL" id="HFC03256.1"/>
    </source>
</evidence>
<reference evidence="1" key="1">
    <citation type="journal article" date="2020" name="mSystems">
        <title>Genome- and Community-Level Interaction Insights into Carbon Utilization and Element Cycling Functions of Hydrothermarchaeota in Hydrothermal Sediment.</title>
        <authorList>
            <person name="Zhou Z."/>
            <person name="Liu Y."/>
            <person name="Xu W."/>
            <person name="Pan J."/>
            <person name="Luo Z.H."/>
            <person name="Li M."/>
        </authorList>
    </citation>
    <scope>NUCLEOTIDE SEQUENCE [LARGE SCALE GENOMIC DNA]</scope>
    <source>
        <strain evidence="1">HyVt-513</strain>
    </source>
</reference>
<name>A0A7V2SKK1_9BACT</name>
<dbReference type="Proteomes" id="UP000885722">
    <property type="component" value="Unassembled WGS sequence"/>
</dbReference>
<sequence>MPSNALKFSILNSQFSINNRFLIPHSSFLIKNLPILFIFLFSFHTLLAASELKLSDTEANRIARKIWLNEGSGQRRQLVWWNKGEEFASCGIGHFIWYTAERPMWFRESFPPMLRFLIAHGAKPPRWLTPRTHCIWKSYEEWKQAKEKQTKRMRELTDFLDRTKGLQARFMLQRLNRAYPKILAYAKAHGQGAIVERNYRRLLYRKDSRVDPQGAYILIDYINFKGDGIDKSERYQGKGWGLYQVLTRMDPRDPDPHHAFYAAAKKVLERLIRIAPPQRRLWRFKKGWFSRMETYLKP</sequence>